<feature type="compositionally biased region" description="Basic and acidic residues" evidence="1">
    <location>
        <begin position="135"/>
        <end position="144"/>
    </location>
</feature>
<evidence type="ECO:0000313" key="2">
    <source>
        <dbReference type="EMBL" id="KAE9331901.1"/>
    </source>
</evidence>
<dbReference type="EMBL" id="QXFT01000994">
    <property type="protein sequence ID" value="KAE9331901.1"/>
    <property type="molecule type" value="Genomic_DNA"/>
</dbReference>
<accession>A0A6A4F2Z5</accession>
<gene>
    <name evidence="2" type="ORF">PR003_g14782</name>
</gene>
<keyword evidence="3" id="KW-1185">Reference proteome</keyword>
<comment type="caution">
    <text evidence="2">The sequence shown here is derived from an EMBL/GenBank/DDBJ whole genome shotgun (WGS) entry which is preliminary data.</text>
</comment>
<feature type="compositionally biased region" description="Acidic residues" evidence="1">
    <location>
        <begin position="152"/>
        <end position="163"/>
    </location>
</feature>
<reference evidence="2 3" key="1">
    <citation type="submission" date="2018-08" db="EMBL/GenBank/DDBJ databases">
        <title>Genomic investigation of the strawberry pathogen Phytophthora fragariae indicates pathogenicity is determined by transcriptional variation in three key races.</title>
        <authorList>
            <person name="Adams T.M."/>
            <person name="Armitage A.D."/>
            <person name="Sobczyk M.K."/>
            <person name="Bates H.J."/>
            <person name="Dunwell J.M."/>
            <person name="Nellist C.F."/>
            <person name="Harrison R.J."/>
        </authorList>
    </citation>
    <scope>NUCLEOTIDE SEQUENCE [LARGE SCALE GENOMIC DNA]</scope>
    <source>
        <strain evidence="2 3">SCRP333</strain>
    </source>
</reference>
<dbReference type="Proteomes" id="UP000434957">
    <property type="component" value="Unassembled WGS sequence"/>
</dbReference>
<sequence>MERDEEDQQIQPVIRQVRAEVMWRDGAKAAISVATTRPAMAAGRYCHSKTSSTDGTAATKAVERGKGLSDAEATIHGTTGDGVQSESEGGRCGHDVLPRVGQTLTSEDEFNIGSVQRVRAATKKARKEAKRQRKQSCEAKRQEAAAKGTEMPEPDGTEAESEEAPVAVVVSQTSAVAGAEDSEGGEEVAQVRLVKTSGSYTSGSYAKVLLAEADGGLPTELMRVAGSLEKVKLDSGSRYSVADTEWMRLCVEACVTEGVSNEFLLGVDFMQKHRANLDFDTNEVRYRSNE</sequence>
<evidence type="ECO:0000313" key="3">
    <source>
        <dbReference type="Proteomes" id="UP000434957"/>
    </source>
</evidence>
<name>A0A6A4F2Z5_9STRA</name>
<proteinExistence type="predicted"/>
<organism evidence="2 3">
    <name type="scientific">Phytophthora rubi</name>
    <dbReference type="NCBI Taxonomy" id="129364"/>
    <lineage>
        <taxon>Eukaryota</taxon>
        <taxon>Sar</taxon>
        <taxon>Stramenopiles</taxon>
        <taxon>Oomycota</taxon>
        <taxon>Peronosporomycetes</taxon>
        <taxon>Peronosporales</taxon>
        <taxon>Peronosporaceae</taxon>
        <taxon>Phytophthora</taxon>
    </lineage>
</organism>
<dbReference type="AlphaFoldDB" id="A0A6A4F2Z5"/>
<protein>
    <submittedName>
        <fullName evidence="2">Uncharacterized protein</fullName>
    </submittedName>
</protein>
<evidence type="ECO:0000256" key="1">
    <source>
        <dbReference type="SAM" id="MobiDB-lite"/>
    </source>
</evidence>
<feature type="region of interest" description="Disordered" evidence="1">
    <location>
        <begin position="121"/>
        <end position="166"/>
    </location>
</feature>
<feature type="compositionally biased region" description="Basic residues" evidence="1">
    <location>
        <begin position="121"/>
        <end position="134"/>
    </location>
</feature>